<evidence type="ECO:0000313" key="1">
    <source>
        <dbReference type="EMBL" id="VEL35326.1"/>
    </source>
</evidence>
<reference evidence="1" key="1">
    <citation type="submission" date="2018-11" db="EMBL/GenBank/DDBJ databases">
        <authorList>
            <consortium name="Pathogen Informatics"/>
        </authorList>
    </citation>
    <scope>NUCLEOTIDE SEQUENCE</scope>
</reference>
<keyword evidence="2" id="KW-1185">Reference proteome</keyword>
<proteinExistence type="predicted"/>
<sequence>MAIHVGLSSLSALPYRLLARLHLHAPFCPVQVEPFPIRIWPSSYRNAPNMAYSPTVFLICPPDTVIAASSYPVAGLRQLASVH</sequence>
<dbReference type="Proteomes" id="UP000784294">
    <property type="component" value="Unassembled WGS sequence"/>
</dbReference>
<dbReference type="EMBL" id="CAAALY010249577">
    <property type="protein sequence ID" value="VEL35326.1"/>
    <property type="molecule type" value="Genomic_DNA"/>
</dbReference>
<name>A0A448XF57_9PLAT</name>
<dbReference type="AlphaFoldDB" id="A0A448XF57"/>
<accession>A0A448XF57</accession>
<organism evidence="1 2">
    <name type="scientific">Protopolystoma xenopodis</name>
    <dbReference type="NCBI Taxonomy" id="117903"/>
    <lineage>
        <taxon>Eukaryota</taxon>
        <taxon>Metazoa</taxon>
        <taxon>Spiralia</taxon>
        <taxon>Lophotrochozoa</taxon>
        <taxon>Platyhelminthes</taxon>
        <taxon>Monogenea</taxon>
        <taxon>Polyopisthocotylea</taxon>
        <taxon>Polystomatidea</taxon>
        <taxon>Polystomatidae</taxon>
        <taxon>Protopolystoma</taxon>
    </lineage>
</organism>
<gene>
    <name evidence="1" type="ORF">PXEA_LOCUS28766</name>
</gene>
<protein>
    <submittedName>
        <fullName evidence="1">Uncharacterized protein</fullName>
    </submittedName>
</protein>
<evidence type="ECO:0000313" key="2">
    <source>
        <dbReference type="Proteomes" id="UP000784294"/>
    </source>
</evidence>
<comment type="caution">
    <text evidence="1">The sequence shown here is derived from an EMBL/GenBank/DDBJ whole genome shotgun (WGS) entry which is preliminary data.</text>
</comment>